<accession>A0A0G1WFY3</accession>
<reference evidence="2 3" key="1">
    <citation type="journal article" date="2015" name="Nature">
        <title>rRNA introns, odd ribosomes, and small enigmatic genomes across a large radiation of phyla.</title>
        <authorList>
            <person name="Brown C.T."/>
            <person name="Hug L.A."/>
            <person name="Thomas B.C."/>
            <person name="Sharon I."/>
            <person name="Castelle C.J."/>
            <person name="Singh A."/>
            <person name="Wilkins M.J."/>
            <person name="Williams K.H."/>
            <person name="Banfield J.F."/>
        </authorList>
    </citation>
    <scope>NUCLEOTIDE SEQUENCE [LARGE SCALE GENOMIC DNA]</scope>
</reference>
<keyword evidence="1" id="KW-0812">Transmembrane</keyword>
<protein>
    <submittedName>
        <fullName evidence="2">Uncharacterized protein</fullName>
    </submittedName>
</protein>
<dbReference type="EMBL" id="LCQN01000002">
    <property type="protein sequence ID" value="KKW17545.1"/>
    <property type="molecule type" value="Genomic_DNA"/>
</dbReference>
<keyword evidence="1" id="KW-1133">Transmembrane helix</keyword>
<dbReference type="Proteomes" id="UP000033982">
    <property type="component" value="Unassembled WGS sequence"/>
</dbReference>
<evidence type="ECO:0000256" key="1">
    <source>
        <dbReference type="SAM" id="Phobius"/>
    </source>
</evidence>
<sequence length="79" mass="9216">MESAQHNQTETNKLAHEKRKLLIIGVGCVALVIFLLWIINLKYTLVRNRERYPSPLKAVKQRMQTDNNWQQIQQQITGG</sequence>
<gene>
    <name evidence="2" type="ORF">UY58_C0002G0031</name>
</gene>
<proteinExistence type="predicted"/>
<keyword evidence="1" id="KW-0472">Membrane</keyword>
<feature type="transmembrane region" description="Helical" evidence="1">
    <location>
        <begin position="21"/>
        <end position="39"/>
    </location>
</feature>
<evidence type="ECO:0000313" key="3">
    <source>
        <dbReference type="Proteomes" id="UP000033982"/>
    </source>
</evidence>
<comment type="caution">
    <text evidence="2">The sequence shown here is derived from an EMBL/GenBank/DDBJ whole genome shotgun (WGS) entry which is preliminary data.</text>
</comment>
<evidence type="ECO:0000313" key="2">
    <source>
        <dbReference type="EMBL" id="KKW17545.1"/>
    </source>
</evidence>
<name>A0A0G1WFY3_9BACT</name>
<dbReference type="AlphaFoldDB" id="A0A0G1WFY3"/>
<organism evidence="2 3">
    <name type="scientific">Candidatus Magasanikbacteria bacterium GW2011_GWA2_50_22</name>
    <dbReference type="NCBI Taxonomy" id="1619043"/>
    <lineage>
        <taxon>Bacteria</taxon>
        <taxon>Candidatus Magasanikiibacteriota</taxon>
    </lineage>
</organism>